<keyword evidence="3" id="KW-0804">Transcription</keyword>
<dbReference type="RefSeq" id="WP_238159940.1">
    <property type="nucleotide sequence ID" value="NZ_SODP01000002.1"/>
</dbReference>
<name>A0A4R8C3H2_9ACTN</name>
<comment type="caution">
    <text evidence="6">The sequence shown here is derived from an EMBL/GenBank/DDBJ whole genome shotgun (WGS) entry which is preliminary data.</text>
</comment>
<evidence type="ECO:0000256" key="3">
    <source>
        <dbReference type="ARBA" id="ARBA00023163"/>
    </source>
</evidence>
<dbReference type="SUPFAM" id="SSF48498">
    <property type="entry name" value="Tetracyclin repressor-like, C-terminal domain"/>
    <property type="match status" value="1"/>
</dbReference>
<accession>A0A4R8C3H2</accession>
<evidence type="ECO:0000256" key="4">
    <source>
        <dbReference type="PROSITE-ProRule" id="PRU00335"/>
    </source>
</evidence>
<organism evidence="6 7">
    <name type="scientific">Kribbella pratensis</name>
    <dbReference type="NCBI Taxonomy" id="2512112"/>
    <lineage>
        <taxon>Bacteria</taxon>
        <taxon>Bacillati</taxon>
        <taxon>Actinomycetota</taxon>
        <taxon>Actinomycetes</taxon>
        <taxon>Propionibacteriales</taxon>
        <taxon>Kribbellaceae</taxon>
        <taxon>Kribbella</taxon>
    </lineage>
</organism>
<evidence type="ECO:0000259" key="5">
    <source>
        <dbReference type="PROSITE" id="PS50977"/>
    </source>
</evidence>
<evidence type="ECO:0000313" key="7">
    <source>
        <dbReference type="Proteomes" id="UP000295146"/>
    </source>
</evidence>
<dbReference type="PRINTS" id="PR00455">
    <property type="entry name" value="HTHTETR"/>
</dbReference>
<dbReference type="Gene3D" id="1.10.10.60">
    <property type="entry name" value="Homeodomain-like"/>
    <property type="match status" value="1"/>
</dbReference>
<keyword evidence="2 4" id="KW-0238">DNA-binding</keyword>
<dbReference type="PANTHER" id="PTHR30055:SF148">
    <property type="entry name" value="TETR-FAMILY TRANSCRIPTIONAL REGULATOR"/>
    <property type="match status" value="1"/>
</dbReference>
<feature type="DNA-binding region" description="H-T-H motif" evidence="4">
    <location>
        <begin position="31"/>
        <end position="50"/>
    </location>
</feature>
<dbReference type="Gene3D" id="1.10.357.10">
    <property type="entry name" value="Tetracycline Repressor, domain 2"/>
    <property type="match status" value="1"/>
</dbReference>
<dbReference type="InterPro" id="IPR001647">
    <property type="entry name" value="HTH_TetR"/>
</dbReference>
<dbReference type="Pfam" id="PF16859">
    <property type="entry name" value="TetR_C_11"/>
    <property type="match status" value="1"/>
</dbReference>
<protein>
    <submittedName>
        <fullName evidence="6">TetR family transcriptional regulator</fullName>
    </submittedName>
</protein>
<dbReference type="InterPro" id="IPR050109">
    <property type="entry name" value="HTH-type_TetR-like_transc_reg"/>
</dbReference>
<evidence type="ECO:0000256" key="2">
    <source>
        <dbReference type="ARBA" id="ARBA00023125"/>
    </source>
</evidence>
<keyword evidence="7" id="KW-1185">Reference proteome</keyword>
<dbReference type="GO" id="GO:0003700">
    <property type="term" value="F:DNA-binding transcription factor activity"/>
    <property type="evidence" value="ECO:0007669"/>
    <property type="project" value="TreeGrafter"/>
</dbReference>
<keyword evidence="1" id="KW-0805">Transcription regulation</keyword>
<feature type="domain" description="HTH tetR-type" evidence="5">
    <location>
        <begin position="8"/>
        <end position="68"/>
    </location>
</feature>
<evidence type="ECO:0000313" key="6">
    <source>
        <dbReference type="EMBL" id="TDW70316.1"/>
    </source>
</evidence>
<dbReference type="AlphaFoldDB" id="A0A4R8C3H2"/>
<sequence>MTTRRRGAALEEAILQAAVEELTEVGYRELTMDGVAARAGTAKNVIYRRWPSRAALCIAAYRHMLPSGPDSTPDTGSLRGDALALLTRANDRMSSPVGRILRQLLADIQSDPERMRELRDQVARAGVSHWLTVLARAASRGEVGQQALTPRVATVAVDLLRNEYALNGATAVSPEVLTEIVDQVFVPLATQAPAPSDASSRD</sequence>
<dbReference type="InterPro" id="IPR036271">
    <property type="entry name" value="Tet_transcr_reg_TetR-rel_C_sf"/>
</dbReference>
<dbReference type="Pfam" id="PF00440">
    <property type="entry name" value="TetR_N"/>
    <property type="match status" value="1"/>
</dbReference>
<gene>
    <name evidence="6" type="ORF">EV653_4358</name>
</gene>
<reference evidence="6 7" key="1">
    <citation type="submission" date="2019-03" db="EMBL/GenBank/DDBJ databases">
        <title>Genomic Encyclopedia of Type Strains, Phase III (KMG-III): the genomes of soil and plant-associated and newly described type strains.</title>
        <authorList>
            <person name="Whitman W."/>
        </authorList>
    </citation>
    <scope>NUCLEOTIDE SEQUENCE [LARGE SCALE GENOMIC DNA]</scope>
    <source>
        <strain evidence="6 7">VKM Ac-2573</strain>
    </source>
</reference>
<dbReference type="InterPro" id="IPR011075">
    <property type="entry name" value="TetR_C"/>
</dbReference>
<dbReference type="Proteomes" id="UP000295146">
    <property type="component" value="Unassembled WGS sequence"/>
</dbReference>
<dbReference type="PANTHER" id="PTHR30055">
    <property type="entry name" value="HTH-TYPE TRANSCRIPTIONAL REGULATOR RUTR"/>
    <property type="match status" value="1"/>
</dbReference>
<dbReference type="GO" id="GO:0000976">
    <property type="term" value="F:transcription cis-regulatory region binding"/>
    <property type="evidence" value="ECO:0007669"/>
    <property type="project" value="TreeGrafter"/>
</dbReference>
<proteinExistence type="predicted"/>
<dbReference type="SUPFAM" id="SSF46689">
    <property type="entry name" value="Homeodomain-like"/>
    <property type="match status" value="1"/>
</dbReference>
<dbReference type="InterPro" id="IPR009057">
    <property type="entry name" value="Homeodomain-like_sf"/>
</dbReference>
<evidence type="ECO:0000256" key="1">
    <source>
        <dbReference type="ARBA" id="ARBA00023015"/>
    </source>
</evidence>
<dbReference type="PROSITE" id="PS50977">
    <property type="entry name" value="HTH_TETR_2"/>
    <property type="match status" value="1"/>
</dbReference>
<dbReference type="EMBL" id="SODP01000002">
    <property type="protein sequence ID" value="TDW70316.1"/>
    <property type="molecule type" value="Genomic_DNA"/>
</dbReference>